<feature type="transmembrane region" description="Helical" evidence="7">
    <location>
        <begin position="212"/>
        <end position="231"/>
    </location>
</feature>
<evidence type="ECO:0000313" key="10">
    <source>
        <dbReference type="Proteomes" id="UP001153404"/>
    </source>
</evidence>
<dbReference type="GO" id="GO:0055085">
    <property type="term" value="P:transmembrane transport"/>
    <property type="evidence" value="ECO:0007669"/>
    <property type="project" value="InterPro"/>
</dbReference>
<evidence type="ECO:0000256" key="7">
    <source>
        <dbReference type="RuleBase" id="RU363032"/>
    </source>
</evidence>
<dbReference type="InterPro" id="IPR035906">
    <property type="entry name" value="MetI-like_sf"/>
</dbReference>
<keyword evidence="4 7" id="KW-0812">Transmembrane</keyword>
<evidence type="ECO:0000256" key="2">
    <source>
        <dbReference type="ARBA" id="ARBA00022448"/>
    </source>
</evidence>
<dbReference type="Gene3D" id="1.10.3720.10">
    <property type="entry name" value="MetI-like"/>
    <property type="match status" value="1"/>
</dbReference>
<evidence type="ECO:0000256" key="3">
    <source>
        <dbReference type="ARBA" id="ARBA00022475"/>
    </source>
</evidence>
<evidence type="ECO:0000313" key="9">
    <source>
        <dbReference type="EMBL" id="MDG0812265.1"/>
    </source>
</evidence>
<dbReference type="AlphaFoldDB" id="A0A9X4KW64"/>
<comment type="similarity">
    <text evidence="7">Belongs to the binding-protein-dependent transport system permease family.</text>
</comment>
<feature type="transmembrane region" description="Helical" evidence="7">
    <location>
        <begin position="89"/>
        <end position="110"/>
    </location>
</feature>
<dbReference type="PANTHER" id="PTHR43744">
    <property type="entry name" value="ABC TRANSPORTER PERMEASE PROTEIN MG189-RELATED-RELATED"/>
    <property type="match status" value="1"/>
</dbReference>
<keyword evidence="2 7" id="KW-0813">Transport</keyword>
<accession>A0A9X4KW64</accession>
<organism evidence="9 10">
    <name type="scientific">Cohnella rhizosphaerae</name>
    <dbReference type="NCBI Taxonomy" id="1457232"/>
    <lineage>
        <taxon>Bacteria</taxon>
        <taxon>Bacillati</taxon>
        <taxon>Bacillota</taxon>
        <taxon>Bacilli</taxon>
        <taxon>Bacillales</taxon>
        <taxon>Paenibacillaceae</taxon>
        <taxon>Cohnella</taxon>
    </lineage>
</organism>
<dbReference type="SUPFAM" id="SSF161098">
    <property type="entry name" value="MetI-like"/>
    <property type="match status" value="1"/>
</dbReference>
<dbReference type="EMBL" id="JAPDIA010000008">
    <property type="protein sequence ID" value="MDG0812265.1"/>
    <property type="molecule type" value="Genomic_DNA"/>
</dbReference>
<dbReference type="CDD" id="cd06261">
    <property type="entry name" value="TM_PBP2"/>
    <property type="match status" value="1"/>
</dbReference>
<dbReference type="InterPro" id="IPR000515">
    <property type="entry name" value="MetI-like"/>
</dbReference>
<dbReference type="GO" id="GO:0005886">
    <property type="term" value="C:plasma membrane"/>
    <property type="evidence" value="ECO:0007669"/>
    <property type="project" value="UniProtKB-SubCell"/>
</dbReference>
<dbReference type="Pfam" id="PF00528">
    <property type="entry name" value="BPD_transp_1"/>
    <property type="match status" value="1"/>
</dbReference>
<evidence type="ECO:0000256" key="1">
    <source>
        <dbReference type="ARBA" id="ARBA00004651"/>
    </source>
</evidence>
<dbReference type="PANTHER" id="PTHR43744:SF9">
    <property type="entry name" value="POLYGALACTURONAN_RHAMNOGALACTURONAN TRANSPORT SYSTEM PERMEASE PROTEIN YTCP"/>
    <property type="match status" value="1"/>
</dbReference>
<feature type="domain" description="ABC transmembrane type-1" evidence="8">
    <location>
        <begin position="23"/>
        <end position="231"/>
    </location>
</feature>
<evidence type="ECO:0000259" key="8">
    <source>
        <dbReference type="PROSITE" id="PS50928"/>
    </source>
</evidence>
<keyword evidence="3" id="KW-1003">Cell membrane</keyword>
<evidence type="ECO:0000256" key="4">
    <source>
        <dbReference type="ARBA" id="ARBA00022692"/>
    </source>
</evidence>
<feature type="transmembrane region" description="Helical" evidence="7">
    <location>
        <begin position="59"/>
        <end position="77"/>
    </location>
</feature>
<keyword evidence="10" id="KW-1185">Reference proteome</keyword>
<name>A0A9X4KW64_9BACL</name>
<protein>
    <submittedName>
        <fullName evidence="9">Carbohydrate ABC transporter permease</fullName>
    </submittedName>
</protein>
<keyword evidence="6 7" id="KW-0472">Membrane</keyword>
<comment type="caution">
    <text evidence="9">The sequence shown here is derived from an EMBL/GenBank/DDBJ whole genome shotgun (WGS) entry which is preliminary data.</text>
</comment>
<keyword evidence="5 7" id="KW-1133">Transmembrane helix</keyword>
<dbReference type="Proteomes" id="UP001153404">
    <property type="component" value="Unassembled WGS sequence"/>
</dbReference>
<sequence length="246" mass="28126">MPKGIHFNNYTEVFGIRGLWDAALISVLRTVIGTAFTVIGTAFLGYAFSRPEYWRRKSWYRFVIITMYFNAGIIPWFVTMKNLGMVNNFWAYVLPSIVAPFFVVLFKTYVEQIPPSLEESAQIDGAGYRIRFFRIILPLSTPILATILLFTSVNQWNSFMDTLFLVRSSKLYTLQFLLYQYLNEVNAVAASLRSSSQGQLIDPSRLLTATSIRMTISIVVVLPILFVYPFLQRYFVKGLMLGAVKG</sequence>
<gene>
    <name evidence="9" type="ORF">OMP40_25110</name>
</gene>
<dbReference type="PROSITE" id="PS50928">
    <property type="entry name" value="ABC_TM1"/>
    <property type="match status" value="1"/>
</dbReference>
<feature type="transmembrane region" description="Helical" evidence="7">
    <location>
        <begin position="22"/>
        <end position="47"/>
    </location>
</feature>
<evidence type="ECO:0000256" key="6">
    <source>
        <dbReference type="ARBA" id="ARBA00023136"/>
    </source>
</evidence>
<proteinExistence type="inferred from homology"/>
<dbReference type="RefSeq" id="WP_277535479.1">
    <property type="nucleotide sequence ID" value="NZ_JAPDIA010000008.1"/>
</dbReference>
<reference evidence="9" key="1">
    <citation type="submission" date="2022-10" db="EMBL/GenBank/DDBJ databases">
        <title>Comparative genomic analysis of Cohnella hashimotonis sp. nov., isolated from the International Space Station.</title>
        <authorList>
            <person name="Simpson A."/>
            <person name="Venkateswaran K."/>
        </authorList>
    </citation>
    <scope>NUCLEOTIDE SEQUENCE</scope>
    <source>
        <strain evidence="9">DSM 28161</strain>
    </source>
</reference>
<evidence type="ECO:0000256" key="5">
    <source>
        <dbReference type="ARBA" id="ARBA00022989"/>
    </source>
</evidence>
<feature type="transmembrane region" description="Helical" evidence="7">
    <location>
        <begin position="131"/>
        <end position="153"/>
    </location>
</feature>
<comment type="subcellular location">
    <subcellularLocation>
        <location evidence="1 7">Cell membrane</location>
        <topology evidence="1 7">Multi-pass membrane protein</topology>
    </subcellularLocation>
</comment>